<evidence type="ECO:0000256" key="1">
    <source>
        <dbReference type="SAM" id="SignalP"/>
    </source>
</evidence>
<comment type="caution">
    <text evidence="2">The sequence shown here is derived from an EMBL/GenBank/DDBJ whole genome shotgun (WGS) entry which is preliminary data.</text>
</comment>
<dbReference type="Gene3D" id="2.60.20.10">
    <property type="entry name" value="Crystallins"/>
    <property type="match status" value="2"/>
</dbReference>
<evidence type="ECO:0000313" key="3">
    <source>
        <dbReference type="Proteomes" id="UP001642540"/>
    </source>
</evidence>
<dbReference type="SUPFAM" id="SSF49695">
    <property type="entry name" value="gamma-Crystallin-like"/>
    <property type="match status" value="2"/>
</dbReference>
<dbReference type="EMBL" id="CAXLJM020000074">
    <property type="protein sequence ID" value="CAL8128163.1"/>
    <property type="molecule type" value="Genomic_DNA"/>
</dbReference>
<organism evidence="2 3">
    <name type="scientific">Orchesella dallaii</name>
    <dbReference type="NCBI Taxonomy" id="48710"/>
    <lineage>
        <taxon>Eukaryota</taxon>
        <taxon>Metazoa</taxon>
        <taxon>Ecdysozoa</taxon>
        <taxon>Arthropoda</taxon>
        <taxon>Hexapoda</taxon>
        <taxon>Collembola</taxon>
        <taxon>Entomobryomorpha</taxon>
        <taxon>Entomobryoidea</taxon>
        <taxon>Orchesellidae</taxon>
        <taxon>Orchesellinae</taxon>
        <taxon>Orchesella</taxon>
    </lineage>
</organism>
<reference evidence="2 3" key="1">
    <citation type="submission" date="2024-08" db="EMBL/GenBank/DDBJ databases">
        <authorList>
            <person name="Cucini C."/>
            <person name="Frati F."/>
        </authorList>
    </citation>
    <scope>NUCLEOTIDE SEQUENCE [LARGE SCALE GENOMIC DNA]</scope>
</reference>
<evidence type="ECO:0000313" key="2">
    <source>
        <dbReference type="EMBL" id="CAL8128163.1"/>
    </source>
</evidence>
<feature type="chain" id="PRO_5047082761" evidence="1">
    <location>
        <begin position="19"/>
        <end position="235"/>
    </location>
</feature>
<dbReference type="Proteomes" id="UP001642540">
    <property type="component" value="Unassembled WGS sequence"/>
</dbReference>
<feature type="signal peptide" evidence="1">
    <location>
        <begin position="1"/>
        <end position="18"/>
    </location>
</feature>
<protein>
    <submittedName>
        <fullName evidence="2">Uncharacterized protein</fullName>
    </submittedName>
</protein>
<sequence>MSIIKIFCVILAFQHVSCLLAPRQVVLYDRTNYGGMSLTLTDYSFNLGTQYNYNDRAQSVCAIGIWIFYDDTSFGRGGSGRVQYVSNTGSQQYCFNLGDSVRGKLTSVRYGGHVTGLVESTFTLFEYTWFKGVAEEKFTASKPSLSLSSRHQSIIITGTSSWTVYEGLNYTGASKCLSVSGNTNIITDISSIQIRHSSLRSVRKGCTADADVIIHLPSSPNVASNFENVASNSTL</sequence>
<gene>
    <name evidence="2" type="ORF">ODALV1_LOCUS22116</name>
</gene>
<name>A0ABP1RH53_9HEXA</name>
<keyword evidence="1" id="KW-0732">Signal</keyword>
<accession>A0ABP1RH53</accession>
<keyword evidence="3" id="KW-1185">Reference proteome</keyword>
<dbReference type="InterPro" id="IPR011024">
    <property type="entry name" value="G_crystallin-like"/>
</dbReference>
<proteinExistence type="predicted"/>